<name>A0AAW1MUJ3_POPJA</name>
<dbReference type="PROSITE" id="PS50158">
    <property type="entry name" value="ZF_CCHC"/>
    <property type="match status" value="2"/>
</dbReference>
<keyword evidence="2" id="KW-0862">Zinc</keyword>
<dbReference type="GO" id="GO:0006508">
    <property type="term" value="P:proteolysis"/>
    <property type="evidence" value="ECO:0007669"/>
    <property type="project" value="InterPro"/>
</dbReference>
<feature type="domain" description="CCHC-type" evidence="4">
    <location>
        <begin position="173"/>
        <end position="189"/>
    </location>
</feature>
<evidence type="ECO:0000259" key="4">
    <source>
        <dbReference type="PROSITE" id="PS50158"/>
    </source>
</evidence>
<evidence type="ECO:0000256" key="2">
    <source>
        <dbReference type="PROSITE-ProRule" id="PRU00047"/>
    </source>
</evidence>
<dbReference type="Gene3D" id="2.40.70.10">
    <property type="entry name" value="Acid Proteases"/>
    <property type="match status" value="1"/>
</dbReference>
<comment type="caution">
    <text evidence="6">The sequence shown here is derived from an EMBL/GenBank/DDBJ whole genome shotgun (WGS) entry which is preliminary data.</text>
</comment>
<keyword evidence="7" id="KW-1185">Reference proteome</keyword>
<dbReference type="InterPro" id="IPR001995">
    <property type="entry name" value="Peptidase_A2_cat"/>
</dbReference>
<dbReference type="AlphaFoldDB" id="A0AAW1MUJ3"/>
<dbReference type="CDD" id="cd00303">
    <property type="entry name" value="retropepsin_like"/>
    <property type="match status" value="1"/>
</dbReference>
<dbReference type="Proteomes" id="UP001458880">
    <property type="component" value="Unassembled WGS sequence"/>
</dbReference>
<dbReference type="EMBL" id="JASPKY010000023">
    <property type="protein sequence ID" value="KAK9752113.1"/>
    <property type="molecule type" value="Genomic_DNA"/>
</dbReference>
<dbReference type="Gene3D" id="4.10.60.10">
    <property type="entry name" value="Zinc finger, CCHC-type"/>
    <property type="match status" value="1"/>
</dbReference>
<keyword evidence="2" id="KW-0479">Metal-binding</keyword>
<dbReference type="Pfam" id="PF00098">
    <property type="entry name" value="zf-CCHC"/>
    <property type="match status" value="2"/>
</dbReference>
<evidence type="ECO:0000256" key="3">
    <source>
        <dbReference type="SAM" id="MobiDB-lite"/>
    </source>
</evidence>
<evidence type="ECO:0000313" key="6">
    <source>
        <dbReference type="EMBL" id="KAK9752113.1"/>
    </source>
</evidence>
<dbReference type="PROSITE" id="PS50175">
    <property type="entry name" value="ASP_PROT_RETROV"/>
    <property type="match status" value="1"/>
</dbReference>
<proteinExistence type="predicted"/>
<dbReference type="InterPro" id="IPR021109">
    <property type="entry name" value="Peptidase_aspartic_dom_sf"/>
</dbReference>
<dbReference type="SMART" id="SM00343">
    <property type="entry name" value="ZnF_C2HC"/>
    <property type="match status" value="2"/>
</dbReference>
<keyword evidence="1" id="KW-0378">Hydrolase</keyword>
<reference evidence="6 7" key="1">
    <citation type="journal article" date="2024" name="BMC Genomics">
        <title>De novo assembly and annotation of Popillia japonica's genome with initial clues to its potential as an invasive pest.</title>
        <authorList>
            <person name="Cucini C."/>
            <person name="Boschi S."/>
            <person name="Funari R."/>
            <person name="Cardaioli E."/>
            <person name="Iannotti N."/>
            <person name="Marturano G."/>
            <person name="Paoli F."/>
            <person name="Bruttini M."/>
            <person name="Carapelli A."/>
            <person name="Frati F."/>
            <person name="Nardi F."/>
        </authorList>
    </citation>
    <scope>NUCLEOTIDE SEQUENCE [LARGE SCALE GENOMIC DNA]</scope>
    <source>
        <strain evidence="6">DMR45628</strain>
    </source>
</reference>
<dbReference type="GO" id="GO:0008270">
    <property type="term" value="F:zinc ion binding"/>
    <property type="evidence" value="ECO:0007669"/>
    <property type="project" value="UniProtKB-KW"/>
</dbReference>
<evidence type="ECO:0000313" key="7">
    <source>
        <dbReference type="Proteomes" id="UP001458880"/>
    </source>
</evidence>
<feature type="region of interest" description="Disordered" evidence="3">
    <location>
        <begin position="123"/>
        <end position="142"/>
    </location>
</feature>
<dbReference type="InterPro" id="IPR051714">
    <property type="entry name" value="Znf_CCHC_NABP"/>
</dbReference>
<keyword evidence="2" id="KW-0863">Zinc-finger</keyword>
<dbReference type="PANTHER" id="PTHR23002">
    <property type="entry name" value="ZINC FINGER CCHC DOMAIN CONTAINING PROTEIN"/>
    <property type="match status" value="1"/>
</dbReference>
<gene>
    <name evidence="6" type="ORF">QE152_g4492</name>
</gene>
<sequence length="359" mass="41183">MVTESSREALLFVRSERGITSWEILKTKLRNEFSKYVNSATLHKTLLTRKKRRDATLQHYLLNMRETAAQGNIEEDALIDYLVDGIIDEEMNKTILYGAKSIGELKEKLKQYEKLKAKQSRETKEFKEKRSVKENKPRQTTSKYGEDKAIRCFSCGKIGHQSKNCYNKDKGLKCFACNEYGHISKDCRRKNTNQQRTDEGHEEVRRSYIIKTQKEESSGYAKIILNDHFHLNGFIDTGSDLNILNASTFLHIGAPKFHESRLLINGIGKSCIKTLGRFTTKIEIDECNFTTDFYIVSDDEMPMKLIIGKPILENVTLIMNSEGIKVMPKREETATKNIDEANDLPYLFLIDGGNNLDIG</sequence>
<dbReference type="SUPFAM" id="SSF50630">
    <property type="entry name" value="Acid proteases"/>
    <property type="match status" value="1"/>
</dbReference>
<evidence type="ECO:0000259" key="5">
    <source>
        <dbReference type="PROSITE" id="PS50175"/>
    </source>
</evidence>
<dbReference type="InterPro" id="IPR036875">
    <property type="entry name" value="Znf_CCHC_sf"/>
</dbReference>
<feature type="domain" description="CCHC-type" evidence="4">
    <location>
        <begin position="151"/>
        <end position="165"/>
    </location>
</feature>
<accession>A0AAW1MUJ3</accession>
<dbReference type="GO" id="GO:0003676">
    <property type="term" value="F:nucleic acid binding"/>
    <property type="evidence" value="ECO:0007669"/>
    <property type="project" value="InterPro"/>
</dbReference>
<dbReference type="InterPro" id="IPR001878">
    <property type="entry name" value="Znf_CCHC"/>
</dbReference>
<feature type="domain" description="Peptidase A2" evidence="5">
    <location>
        <begin position="231"/>
        <end position="268"/>
    </location>
</feature>
<organism evidence="6 7">
    <name type="scientific">Popillia japonica</name>
    <name type="common">Japanese beetle</name>
    <dbReference type="NCBI Taxonomy" id="7064"/>
    <lineage>
        <taxon>Eukaryota</taxon>
        <taxon>Metazoa</taxon>
        <taxon>Ecdysozoa</taxon>
        <taxon>Arthropoda</taxon>
        <taxon>Hexapoda</taxon>
        <taxon>Insecta</taxon>
        <taxon>Pterygota</taxon>
        <taxon>Neoptera</taxon>
        <taxon>Endopterygota</taxon>
        <taxon>Coleoptera</taxon>
        <taxon>Polyphaga</taxon>
        <taxon>Scarabaeiformia</taxon>
        <taxon>Scarabaeidae</taxon>
        <taxon>Rutelinae</taxon>
        <taxon>Popillia</taxon>
    </lineage>
</organism>
<protein>
    <submittedName>
        <fullName evidence="6">Zinc knuckle</fullName>
    </submittedName>
</protein>
<dbReference type="GO" id="GO:0004190">
    <property type="term" value="F:aspartic-type endopeptidase activity"/>
    <property type="evidence" value="ECO:0007669"/>
    <property type="project" value="InterPro"/>
</dbReference>
<feature type="compositionally biased region" description="Basic and acidic residues" evidence="3">
    <location>
        <begin position="123"/>
        <end position="137"/>
    </location>
</feature>
<evidence type="ECO:0000256" key="1">
    <source>
        <dbReference type="ARBA" id="ARBA00022801"/>
    </source>
</evidence>
<dbReference type="SUPFAM" id="SSF57756">
    <property type="entry name" value="Retrovirus zinc finger-like domains"/>
    <property type="match status" value="1"/>
</dbReference>